<comment type="caution">
    <text evidence="1">The sequence shown here is derived from an EMBL/GenBank/DDBJ whole genome shotgun (WGS) entry which is preliminary data.</text>
</comment>
<dbReference type="EMBL" id="BAABYW010000001">
    <property type="protein sequence ID" value="GAA6406669.1"/>
    <property type="molecule type" value="Genomic_DNA"/>
</dbReference>
<protein>
    <submittedName>
        <fullName evidence="1">Uncharacterized protein</fullName>
    </submittedName>
</protein>
<dbReference type="Proteomes" id="UP001600943">
    <property type="component" value="Unassembled WGS sequence"/>
</dbReference>
<proteinExistence type="predicted"/>
<sequence>MFSTLLYTIEGTRKNTRLPGGFFKIFVYIMRRNDWIICAFRVINRLRLLSLLNMIRKENEESTGGAGIYENTEIRD</sequence>
<evidence type="ECO:0000313" key="1">
    <source>
        <dbReference type="EMBL" id="GAA6406669.1"/>
    </source>
</evidence>
<evidence type="ECO:0000313" key="2">
    <source>
        <dbReference type="Proteomes" id="UP001600943"/>
    </source>
</evidence>
<accession>A0ABQ0B5E1</accession>
<gene>
    <name evidence="1" type="ORF">K040078D81_07860</name>
</gene>
<name>A0ABQ0B5E1_9FIRM</name>
<reference evidence="1 2" key="1">
    <citation type="submission" date="2024-04" db="EMBL/GenBank/DDBJ databases">
        <title>Defined microbial consortia suppress multidrug-resistant proinflammatory Enterobacteriaceae via ecological control.</title>
        <authorList>
            <person name="Furuichi M."/>
            <person name="Kawaguchi T."/>
            <person name="Pust M."/>
            <person name="Yasuma K."/>
            <person name="Plichta D."/>
            <person name="Hasegawa N."/>
            <person name="Ohya T."/>
            <person name="Bhattarai S."/>
            <person name="Sasajima S."/>
            <person name="Aoto Y."/>
            <person name="Tuganbaev T."/>
            <person name="Yaginuma M."/>
            <person name="Ueda M."/>
            <person name="Okahashi N."/>
            <person name="Amafuji K."/>
            <person name="Kiridooshi Y."/>
            <person name="Sugita K."/>
            <person name="Strazar M."/>
            <person name="Skelly A."/>
            <person name="Suda W."/>
            <person name="Hattori M."/>
            <person name="Nakamoto N."/>
            <person name="Caballero S."/>
            <person name="Norman J."/>
            <person name="Olle B."/>
            <person name="Tanoue T."/>
            <person name="Arita M."/>
            <person name="Bucci V."/>
            <person name="Atarashi K."/>
            <person name="Xavier R."/>
            <person name="Honda K."/>
        </authorList>
    </citation>
    <scope>NUCLEOTIDE SEQUENCE [LARGE SCALE GENOMIC DNA]</scope>
    <source>
        <strain evidence="2">k04-0078-D8-1</strain>
    </source>
</reference>
<keyword evidence="2" id="KW-1185">Reference proteome</keyword>
<organism evidence="1 2">
    <name type="scientific">Blautia hominis</name>
    <dbReference type="NCBI Taxonomy" id="2025493"/>
    <lineage>
        <taxon>Bacteria</taxon>
        <taxon>Bacillati</taxon>
        <taxon>Bacillota</taxon>
        <taxon>Clostridia</taxon>
        <taxon>Lachnospirales</taxon>
        <taxon>Lachnospiraceae</taxon>
        <taxon>Blautia</taxon>
    </lineage>
</organism>